<dbReference type="Proteomes" id="UP000005012">
    <property type="component" value="Chromosome"/>
</dbReference>
<dbReference type="EMBL" id="CP003488">
    <property type="protein sequence ID" value="AFH93805.1"/>
    <property type="molecule type" value="Genomic_DNA"/>
</dbReference>
<reference evidence="2 3" key="1">
    <citation type="journal article" date="2012" name="J. Bacteriol.">
        <title>Complete Genome Sequence of Providencia stuartii Clinical Isolate MRSN 2154.</title>
        <authorList>
            <person name="Clifford R.J."/>
            <person name="Hang J."/>
            <person name="Riley M.C."/>
            <person name="Onmus-Leone F."/>
            <person name="Kuschner R.A."/>
            <person name="Lesho E.P."/>
            <person name="Waterman P.E."/>
        </authorList>
    </citation>
    <scope>NUCLEOTIDE SEQUENCE [LARGE SCALE GENOMIC DNA]</scope>
    <source>
        <strain evidence="2 3">MRSN 2154</strain>
    </source>
</reference>
<gene>
    <name evidence="2" type="ordered locus">S70_09725</name>
</gene>
<evidence type="ECO:0000313" key="2">
    <source>
        <dbReference type="EMBL" id="AFH93805.1"/>
    </source>
</evidence>
<dbReference type="OrthoDB" id="6462196at2"/>
<dbReference type="InterPro" id="IPR036736">
    <property type="entry name" value="ACP-like_sf"/>
</dbReference>
<dbReference type="AlphaFoldDB" id="A0A140NL23"/>
<dbReference type="KEGG" id="psi:S70_09725"/>
<feature type="domain" description="Carrier" evidence="1">
    <location>
        <begin position="9"/>
        <end position="83"/>
    </location>
</feature>
<evidence type="ECO:0000259" key="1">
    <source>
        <dbReference type="PROSITE" id="PS50075"/>
    </source>
</evidence>
<accession>A0A140NL23</accession>
<dbReference type="HOGENOM" id="CLU_2524887_0_0_6"/>
<dbReference type="InterPro" id="IPR009081">
    <property type="entry name" value="PP-bd_ACP"/>
</dbReference>
<dbReference type="Gene3D" id="1.10.1200.10">
    <property type="entry name" value="ACP-like"/>
    <property type="match status" value="1"/>
</dbReference>
<dbReference type="SUPFAM" id="SSF47336">
    <property type="entry name" value="ACP-like"/>
    <property type="match status" value="1"/>
</dbReference>
<dbReference type="PATRIC" id="fig|1157951.4.peg.1955"/>
<protein>
    <recommendedName>
        <fullName evidence="1">Carrier domain-containing protein</fullName>
    </recommendedName>
</protein>
<dbReference type="PROSITE" id="PS50075">
    <property type="entry name" value="CARRIER"/>
    <property type="match status" value="1"/>
</dbReference>
<sequence>MSTDNLIHQTWLTEQIKAIRAYSGIHKPITMDSTLILDLHIDSLEMLELITAIEDYTGQRLNDNIWVKWHRLQDIVDYLSQTKT</sequence>
<dbReference type="Pfam" id="PF00550">
    <property type="entry name" value="PP-binding"/>
    <property type="match status" value="1"/>
</dbReference>
<proteinExistence type="predicted"/>
<organism evidence="2 3">
    <name type="scientific">Providencia stuartii (strain MRSN 2154)</name>
    <dbReference type="NCBI Taxonomy" id="1157951"/>
    <lineage>
        <taxon>Bacteria</taxon>
        <taxon>Pseudomonadati</taxon>
        <taxon>Pseudomonadota</taxon>
        <taxon>Gammaproteobacteria</taxon>
        <taxon>Enterobacterales</taxon>
        <taxon>Morganellaceae</taxon>
        <taxon>Providencia</taxon>
    </lineage>
</organism>
<dbReference type="GeneID" id="93517396"/>
<name>A0A140NL23_PROSM</name>
<dbReference type="RefSeq" id="WP_004926263.1">
    <property type="nucleotide sequence ID" value="NC_017731.1"/>
</dbReference>
<evidence type="ECO:0000313" key="3">
    <source>
        <dbReference type="Proteomes" id="UP000005012"/>
    </source>
</evidence>
<reference evidence="3" key="2">
    <citation type="submission" date="2012-04" db="EMBL/GenBank/DDBJ databases">
        <title>Complete genome sequence of Providencia stuartii clinical isolate MRSN 2154.</title>
        <authorList>
            <person name="Clifford R.J."/>
            <person name="Hang J."/>
            <person name="Riley M.C."/>
            <person name="Onmus-Leone F."/>
            <person name="Kuschner R.A."/>
            <person name="Lesho E.P."/>
            <person name="Waterman P.E."/>
        </authorList>
    </citation>
    <scope>NUCLEOTIDE SEQUENCE [LARGE SCALE GENOMIC DNA]</scope>
    <source>
        <strain evidence="3">MRSN 2154</strain>
    </source>
</reference>